<comment type="caution">
    <text evidence="2">The sequence shown here is derived from an EMBL/GenBank/DDBJ whole genome shotgun (WGS) entry which is preliminary data.</text>
</comment>
<evidence type="ECO:0000313" key="2">
    <source>
        <dbReference type="EMBL" id="ROQ29640.1"/>
    </source>
</evidence>
<dbReference type="EMBL" id="RJUL01000002">
    <property type="protein sequence ID" value="ROQ29640.1"/>
    <property type="molecule type" value="Genomic_DNA"/>
</dbReference>
<proteinExistence type="predicted"/>
<protein>
    <submittedName>
        <fullName evidence="2">Uncharacterized protein</fullName>
    </submittedName>
</protein>
<evidence type="ECO:0000313" key="3">
    <source>
        <dbReference type="Proteomes" id="UP000268033"/>
    </source>
</evidence>
<keyword evidence="3" id="KW-1185">Reference proteome</keyword>
<keyword evidence="1" id="KW-1133">Transmembrane helix</keyword>
<keyword evidence="1" id="KW-0472">Membrane</keyword>
<feature type="transmembrane region" description="Helical" evidence="1">
    <location>
        <begin position="12"/>
        <end position="32"/>
    </location>
</feature>
<dbReference type="Proteomes" id="UP000268033">
    <property type="component" value="Unassembled WGS sequence"/>
</dbReference>
<gene>
    <name evidence="2" type="ORF">EDC28_1024</name>
</gene>
<keyword evidence="1" id="KW-0812">Transmembrane</keyword>
<evidence type="ECO:0000256" key="1">
    <source>
        <dbReference type="SAM" id="Phobius"/>
    </source>
</evidence>
<name>A0A3N1PS43_9GAMM</name>
<organism evidence="2 3">
    <name type="scientific">Gallaecimonas pentaromativorans</name>
    <dbReference type="NCBI Taxonomy" id="584787"/>
    <lineage>
        <taxon>Bacteria</taxon>
        <taxon>Pseudomonadati</taxon>
        <taxon>Pseudomonadota</taxon>
        <taxon>Gammaproteobacteria</taxon>
        <taxon>Enterobacterales</taxon>
        <taxon>Gallaecimonadaceae</taxon>
        <taxon>Gallaecimonas</taxon>
    </lineage>
</organism>
<reference evidence="2 3" key="1">
    <citation type="submission" date="2018-11" db="EMBL/GenBank/DDBJ databases">
        <title>Genomic Encyclopedia of Type Strains, Phase IV (KMG-IV): sequencing the most valuable type-strain genomes for metagenomic binning, comparative biology and taxonomic classification.</title>
        <authorList>
            <person name="Goeker M."/>
        </authorList>
    </citation>
    <scope>NUCLEOTIDE SEQUENCE [LARGE SCALE GENOMIC DNA]</scope>
    <source>
        <strain evidence="2 3">DSM 21945</strain>
    </source>
</reference>
<feature type="transmembrane region" description="Helical" evidence="1">
    <location>
        <begin position="38"/>
        <end position="57"/>
    </location>
</feature>
<accession>A0A3N1PS43</accession>
<dbReference type="AlphaFoldDB" id="A0A3N1PS43"/>
<sequence>MQKINFKKWSVAIIVYLCITVLTVSNISQLLGVSYETVIFFTGFVFFPMFEFFWSIYSLGINGKVKQEGSQ</sequence>